<dbReference type="Proteomes" id="UP000738431">
    <property type="component" value="Chromosome"/>
</dbReference>
<dbReference type="SUPFAM" id="SSF49452">
    <property type="entry name" value="Starch-binding domain-like"/>
    <property type="match status" value="1"/>
</dbReference>
<reference evidence="8 9" key="1">
    <citation type="submission" date="2021-08" db="EMBL/GenBank/DDBJ databases">
        <authorList>
            <person name="Zhang D."/>
            <person name="Zhang A."/>
            <person name="Wang L."/>
        </authorList>
    </citation>
    <scope>NUCLEOTIDE SEQUENCE [LARGE SCALE GENOMIC DNA]</scope>
    <source>
        <strain evidence="8 9">WL0086</strain>
    </source>
</reference>
<feature type="domain" description="TonB-dependent receptor plug" evidence="7">
    <location>
        <begin position="149"/>
        <end position="236"/>
    </location>
</feature>
<reference evidence="8 9" key="2">
    <citation type="submission" date="2023-12" db="EMBL/GenBank/DDBJ databases">
        <title>Description of an unclassified Opitutus bacterium of Verrucomicrobiota.</title>
        <authorList>
            <person name="Zhang D.-F."/>
        </authorList>
    </citation>
    <scope>NUCLEOTIDE SEQUENCE [LARGE SCALE GENOMIC DNA]</scope>
    <source>
        <strain evidence="8 9">WL0086</strain>
    </source>
</reference>
<evidence type="ECO:0000313" key="8">
    <source>
        <dbReference type="EMBL" id="WRQ89148.1"/>
    </source>
</evidence>
<sequence>MSRIPRRLGARYILRSFAALAGALVLVAAAHAQSGATGAVSGRVIDEGTGFGVSWTEVTVVETGAVATTDLAGAYVLSDLPVGTYTLSVIKEGYQAANITDLSISAGETLRLDIPLAAMGSDVVKMEAFTVSADVVQSSDIGLLVARQKAATISDAIGSDQFSRLGAGDAAEALSKVTGASVVDGKYVLIRGLGDRYSNTLMNGVSVPSADPDKRAVQMDQFPTDIIESVVTTKSFTPDQPGAFSGGSVNLKTKSFPDHFFFTASIASGGNSNVYDEQILASQGNMGRVPDGLPETFPNRVSAEIQADLFGNFEPAEQLDAATKLFTTPFYPYERRGQPTTSLSVAAGNSFEFGDQGLFGITGSFNKSRSYSHYDDGVIGRFTGTPDNVVLRYLLTSDADLLSFDPTLAPAGTPQFGVTSSTISDAQGGLIKLAVRPTIDHEVSLDLVYNESVDDTVKRGVGEEVFNYGGAIYEIYDLLRTERSVASAQLQGKSLFMGLGETEIEWRLSQSESTQDQPDYRTLNALYDLDGNPVNATGVQPDRYFRELTEEATEGGIDITVPLHFGGYESRLKFGGMASSNERDYDEQRFQYFRSARTRDAVEAFPGAVGIIDRDANGVTFGNTISRQQEPNKYIGEQDISAVYAMLDYQISERWRSVFGARYESTEIVTTPVEVPGLTPKTGIVDDDNFLPAINFVWAQTKRMNWRAAYGRTIARPTYKELSDIRYADVFTGDVYLGNADLELTVIDNFDLRWEWFPGKGETVAVSAFYKDMSQPIEVLYQPAVGSIQPQNVEKGTVYGIEFEFRRDLSFLGEAFRRWSLGGNLTFIESEVTIPEAEMSILRAYDPNAADKRELLGQSPYVFNADINYSREESGTSATLSYNVVGERLDLVVFGPMPDVYEQPAPDLNFVLSQRLGTRWKLKLSAKNLLDSDKEKLIGLPDRDLIYSRYQSGRSFSLSLSYLFE</sequence>
<keyword evidence="4" id="KW-0798">TonB box</keyword>
<keyword evidence="2 4" id="KW-0472">Membrane</keyword>
<name>A0ABZ1CCD4_9BACT</name>
<organism evidence="8 9">
    <name type="scientific">Actomonas aquatica</name>
    <dbReference type="NCBI Taxonomy" id="2866162"/>
    <lineage>
        <taxon>Bacteria</taxon>
        <taxon>Pseudomonadati</taxon>
        <taxon>Verrucomicrobiota</taxon>
        <taxon>Opitutia</taxon>
        <taxon>Opitutales</taxon>
        <taxon>Opitutaceae</taxon>
        <taxon>Actomonas</taxon>
    </lineage>
</organism>
<evidence type="ECO:0000313" key="9">
    <source>
        <dbReference type="Proteomes" id="UP000738431"/>
    </source>
</evidence>
<feature type="signal peptide" evidence="5">
    <location>
        <begin position="1"/>
        <end position="32"/>
    </location>
</feature>
<evidence type="ECO:0000259" key="7">
    <source>
        <dbReference type="Pfam" id="PF07715"/>
    </source>
</evidence>
<dbReference type="Pfam" id="PF07715">
    <property type="entry name" value="Plug"/>
    <property type="match status" value="1"/>
</dbReference>
<comment type="similarity">
    <text evidence="4">Belongs to the TonB-dependent receptor family.</text>
</comment>
<evidence type="ECO:0000256" key="3">
    <source>
        <dbReference type="ARBA" id="ARBA00023237"/>
    </source>
</evidence>
<feature type="chain" id="PRO_5045152159" evidence="5">
    <location>
        <begin position="33"/>
        <end position="965"/>
    </location>
</feature>
<keyword evidence="8" id="KW-0675">Receptor</keyword>
<dbReference type="InterPro" id="IPR012910">
    <property type="entry name" value="Plug_dom"/>
</dbReference>
<evidence type="ECO:0000256" key="2">
    <source>
        <dbReference type="ARBA" id="ARBA00023136"/>
    </source>
</evidence>
<evidence type="ECO:0000256" key="5">
    <source>
        <dbReference type="SAM" id="SignalP"/>
    </source>
</evidence>
<dbReference type="Gene3D" id="2.40.170.20">
    <property type="entry name" value="TonB-dependent receptor, beta-barrel domain"/>
    <property type="match status" value="1"/>
</dbReference>
<dbReference type="InterPro" id="IPR000531">
    <property type="entry name" value="Beta-barrel_TonB"/>
</dbReference>
<dbReference type="PANTHER" id="PTHR40980:SF5">
    <property type="entry name" value="TONB-DEPENDENT RECEPTOR"/>
    <property type="match status" value="1"/>
</dbReference>
<keyword evidence="5" id="KW-0732">Signal</keyword>
<dbReference type="Pfam" id="PF13620">
    <property type="entry name" value="CarboxypepD_reg"/>
    <property type="match status" value="1"/>
</dbReference>
<keyword evidence="3" id="KW-0998">Cell outer membrane</keyword>
<accession>A0ABZ1CCD4</accession>
<evidence type="ECO:0000259" key="6">
    <source>
        <dbReference type="Pfam" id="PF00593"/>
    </source>
</evidence>
<keyword evidence="9" id="KW-1185">Reference proteome</keyword>
<protein>
    <submittedName>
        <fullName evidence="8">TonB-dependent receptor</fullName>
    </submittedName>
</protein>
<feature type="domain" description="TonB-dependent receptor-like beta-barrel" evidence="6">
    <location>
        <begin position="517"/>
        <end position="929"/>
    </location>
</feature>
<gene>
    <name evidence="8" type="ORF">K1X11_006990</name>
</gene>
<comment type="subcellular location">
    <subcellularLocation>
        <location evidence="1 4">Cell outer membrane</location>
    </subcellularLocation>
</comment>
<dbReference type="InterPro" id="IPR013784">
    <property type="entry name" value="Carb-bd-like_fold"/>
</dbReference>
<dbReference type="SUPFAM" id="SSF56935">
    <property type="entry name" value="Porins"/>
    <property type="match status" value="1"/>
</dbReference>
<dbReference type="Gene3D" id="2.170.130.10">
    <property type="entry name" value="TonB-dependent receptor, plug domain"/>
    <property type="match status" value="1"/>
</dbReference>
<dbReference type="RefSeq" id="WP_221031016.1">
    <property type="nucleotide sequence ID" value="NZ_CP139781.1"/>
</dbReference>
<dbReference type="EMBL" id="CP139781">
    <property type="protein sequence ID" value="WRQ89148.1"/>
    <property type="molecule type" value="Genomic_DNA"/>
</dbReference>
<dbReference type="Gene3D" id="2.60.40.1120">
    <property type="entry name" value="Carboxypeptidase-like, regulatory domain"/>
    <property type="match status" value="1"/>
</dbReference>
<dbReference type="Pfam" id="PF00593">
    <property type="entry name" value="TonB_dep_Rec_b-barrel"/>
    <property type="match status" value="1"/>
</dbReference>
<proteinExistence type="inferred from homology"/>
<dbReference type="InterPro" id="IPR036942">
    <property type="entry name" value="Beta-barrel_TonB_sf"/>
</dbReference>
<dbReference type="InterPro" id="IPR037066">
    <property type="entry name" value="Plug_dom_sf"/>
</dbReference>
<evidence type="ECO:0000256" key="4">
    <source>
        <dbReference type="RuleBase" id="RU003357"/>
    </source>
</evidence>
<dbReference type="PANTHER" id="PTHR40980">
    <property type="entry name" value="PLUG DOMAIN-CONTAINING PROTEIN"/>
    <property type="match status" value="1"/>
</dbReference>
<evidence type="ECO:0000256" key="1">
    <source>
        <dbReference type="ARBA" id="ARBA00004442"/>
    </source>
</evidence>